<dbReference type="InterPro" id="IPR011089">
    <property type="entry name" value="GmrSD_C"/>
</dbReference>
<protein>
    <submittedName>
        <fullName evidence="3">DUF262 domain-containing protein</fullName>
    </submittedName>
</protein>
<evidence type="ECO:0000259" key="1">
    <source>
        <dbReference type="Pfam" id="PF03235"/>
    </source>
</evidence>
<sequence>MKGDAQPLIKFFDGSDKRFIIPLYQRNYDWKEENCEQLFQDLMKLHNSNRRSHFFGSIVSSIQSGTEDRFIIDGQQRITTVSLLLIAMVNAKKEGLIEATDAKLVEKIFKRYLVDEYQEDERKVKLKPIKKDMQAFDALLYKQKDQYIKESNVTRNYDFFYNKITSIGLTLDELFETIKKLEVINIRLDEDDDPQLIFESLNSTGLDLSEADKIRNYLLMSLAPAEQDDLYTRFWNPIEEFTKYDPSSFVRDYLTMKQGKIGRIDKIYFIFKEYAETADIDRATLLEDMHHYAKIYSQVDNAEVGTAKLNRKLNQLRTLDSTIAYPFFMAFFDYATKVGLAETEIYQVLDVIEAYWARRIICNLPSNALNKVFATLHRDVLNHVNRSSDETTPSYIDVLKYVLLKKGHSSVFPSDEEVKGDFKTRQVYKMPVNARMFILERMENQDNNERHDVVKELTEKNITIEHIMPQTLSDKWKTALGDDWERIHEQYLHTMANLTLTGYNSQYSNLTFIEKRDMEKGFKDSAFRLNNSVKSCEQWTETELKARQKELLNVFMRLWPMPTTSFEPLNREAESASLDDEDYEFTGKKLQAYILHGVRYTVNTWKEMLIQVCGHILIEKRSTIEWLCANEKCGFSTTQDYWRRELAPGKYVWTDNSTATKINILRGMFEESNIPASELVFEFRSEQEGEEEE</sequence>
<dbReference type="Pfam" id="PF03235">
    <property type="entry name" value="GmrSD_N"/>
    <property type="match status" value="1"/>
</dbReference>
<dbReference type="Proteomes" id="UP001200470">
    <property type="component" value="Unassembled WGS sequence"/>
</dbReference>
<proteinExistence type="predicted"/>
<evidence type="ECO:0000259" key="2">
    <source>
        <dbReference type="Pfam" id="PF07510"/>
    </source>
</evidence>
<evidence type="ECO:0000313" key="4">
    <source>
        <dbReference type="Proteomes" id="UP001200470"/>
    </source>
</evidence>
<dbReference type="RefSeq" id="WP_301638697.1">
    <property type="nucleotide sequence ID" value="NZ_JADYTN010000044.1"/>
</dbReference>
<evidence type="ECO:0000313" key="3">
    <source>
        <dbReference type="EMBL" id="MCF2564835.1"/>
    </source>
</evidence>
<accession>A0ABS9CJU9</accession>
<organism evidence="3 4">
    <name type="scientific">Xylanibacter brevis</name>
    <dbReference type="NCBI Taxonomy" id="83231"/>
    <lineage>
        <taxon>Bacteria</taxon>
        <taxon>Pseudomonadati</taxon>
        <taxon>Bacteroidota</taxon>
        <taxon>Bacteroidia</taxon>
        <taxon>Bacteroidales</taxon>
        <taxon>Prevotellaceae</taxon>
        <taxon>Xylanibacter</taxon>
    </lineage>
</organism>
<reference evidence="3 4" key="1">
    <citation type="submission" date="2020-12" db="EMBL/GenBank/DDBJ databases">
        <title>Whole genome sequences of gut porcine anaerobes.</title>
        <authorList>
            <person name="Kubasova T."/>
            <person name="Jahodarova E."/>
            <person name="Rychlik I."/>
        </authorList>
    </citation>
    <scope>NUCLEOTIDE SEQUENCE [LARGE SCALE GENOMIC DNA]</scope>
    <source>
        <strain evidence="3 4">An925</strain>
    </source>
</reference>
<dbReference type="Pfam" id="PF07510">
    <property type="entry name" value="GmrSD_C"/>
    <property type="match status" value="1"/>
</dbReference>
<dbReference type="PANTHER" id="PTHR35149">
    <property type="entry name" value="SLL5132 PROTEIN"/>
    <property type="match status" value="1"/>
</dbReference>
<gene>
    <name evidence="3" type="ORF">I6E12_12085</name>
</gene>
<feature type="domain" description="GmrSD restriction endonucleases C-terminal" evidence="2">
    <location>
        <begin position="413"/>
        <end position="553"/>
    </location>
</feature>
<dbReference type="PANTHER" id="PTHR35149:SF2">
    <property type="entry name" value="DUF262 DOMAIN-CONTAINING PROTEIN"/>
    <property type="match status" value="1"/>
</dbReference>
<name>A0ABS9CJU9_9BACT</name>
<feature type="domain" description="GmrSD restriction endonucleases N-terminal" evidence="1">
    <location>
        <begin position="10"/>
        <end position="219"/>
    </location>
</feature>
<dbReference type="EMBL" id="JADYTN010000044">
    <property type="protein sequence ID" value="MCF2564835.1"/>
    <property type="molecule type" value="Genomic_DNA"/>
</dbReference>
<keyword evidence="4" id="KW-1185">Reference proteome</keyword>
<dbReference type="InterPro" id="IPR004919">
    <property type="entry name" value="GmrSD_N"/>
</dbReference>
<comment type="caution">
    <text evidence="3">The sequence shown here is derived from an EMBL/GenBank/DDBJ whole genome shotgun (WGS) entry which is preliminary data.</text>
</comment>